<reference evidence="2" key="1">
    <citation type="journal article" date="2019" name="Int. J. Syst. Evol. Microbiol.">
        <title>The Global Catalogue of Microorganisms (GCM) 10K type strain sequencing project: providing services to taxonomists for standard genome sequencing and annotation.</title>
        <authorList>
            <consortium name="The Broad Institute Genomics Platform"/>
            <consortium name="The Broad Institute Genome Sequencing Center for Infectious Disease"/>
            <person name="Wu L."/>
            <person name="Ma J."/>
        </authorList>
    </citation>
    <scope>NUCLEOTIDE SEQUENCE [LARGE SCALE GENOMIC DNA]</scope>
    <source>
        <strain evidence="2">JCM 17986</strain>
    </source>
</reference>
<dbReference type="InterPro" id="IPR046196">
    <property type="entry name" value="DUF6228"/>
</dbReference>
<gene>
    <name evidence="1" type="ORF">GCM10023205_42520</name>
</gene>
<dbReference type="Pfam" id="PF19739">
    <property type="entry name" value="DUF6228"/>
    <property type="match status" value="1"/>
</dbReference>
<dbReference type="Proteomes" id="UP001500466">
    <property type="component" value="Unassembled WGS sequence"/>
</dbReference>
<keyword evidence="2" id="KW-1185">Reference proteome</keyword>
<evidence type="ECO:0000313" key="2">
    <source>
        <dbReference type="Proteomes" id="UP001500466"/>
    </source>
</evidence>
<sequence length="150" mass="16312">MPSEETGTDATAGVTLRCADDPLVEVRFRDRTGFVPDSVHYAVELRAPGLAARLDDIVAWPASGDLGAFLAALAHDFRGWTGERTWRTTDRDLALTAVFRSRGHVGITWTVRPWRSADGAWSASATTWLEAGEQLSAAADDIGRFLAPDR</sequence>
<dbReference type="EMBL" id="BAABHS010000014">
    <property type="protein sequence ID" value="GAA4971998.1"/>
    <property type="molecule type" value="Genomic_DNA"/>
</dbReference>
<evidence type="ECO:0000313" key="1">
    <source>
        <dbReference type="EMBL" id="GAA4971998.1"/>
    </source>
</evidence>
<accession>A0ABP9HJE1</accession>
<organism evidence="1 2">
    <name type="scientific">Yinghuangia aomiensis</name>
    <dbReference type="NCBI Taxonomy" id="676205"/>
    <lineage>
        <taxon>Bacteria</taxon>
        <taxon>Bacillati</taxon>
        <taxon>Actinomycetota</taxon>
        <taxon>Actinomycetes</taxon>
        <taxon>Kitasatosporales</taxon>
        <taxon>Streptomycetaceae</taxon>
        <taxon>Yinghuangia</taxon>
    </lineage>
</organism>
<comment type="caution">
    <text evidence="1">The sequence shown here is derived from an EMBL/GenBank/DDBJ whole genome shotgun (WGS) entry which is preliminary data.</text>
</comment>
<dbReference type="RefSeq" id="WP_345677154.1">
    <property type="nucleotide sequence ID" value="NZ_BAABHS010000014.1"/>
</dbReference>
<proteinExistence type="predicted"/>
<protein>
    <submittedName>
        <fullName evidence="1">DUF6228 family protein</fullName>
    </submittedName>
</protein>
<name>A0ABP9HJE1_9ACTN</name>